<dbReference type="RefSeq" id="WP_189681658.1">
    <property type="nucleotide sequence ID" value="NZ_BNCJ01000013.1"/>
</dbReference>
<evidence type="ECO:0000256" key="5">
    <source>
        <dbReference type="ARBA" id="ARBA00022741"/>
    </source>
</evidence>
<comment type="similarity">
    <text evidence="2">Belongs to the ABC transporter superfamily.</text>
</comment>
<evidence type="ECO:0000313" key="10">
    <source>
        <dbReference type="Proteomes" id="UP000626220"/>
    </source>
</evidence>
<dbReference type="FunFam" id="3.40.50.300:FF:000016">
    <property type="entry name" value="Oligopeptide ABC transporter ATP-binding component"/>
    <property type="match status" value="1"/>
</dbReference>
<dbReference type="PANTHER" id="PTHR43297">
    <property type="entry name" value="OLIGOPEPTIDE TRANSPORT ATP-BINDING PROTEIN APPD"/>
    <property type="match status" value="1"/>
</dbReference>
<dbReference type="Pfam" id="PF00005">
    <property type="entry name" value="ABC_tran"/>
    <property type="match status" value="1"/>
</dbReference>
<evidence type="ECO:0000259" key="8">
    <source>
        <dbReference type="PROSITE" id="PS50893"/>
    </source>
</evidence>
<dbReference type="InterPro" id="IPR050388">
    <property type="entry name" value="ABC_Ni/Peptide_Import"/>
</dbReference>
<dbReference type="NCBIfam" id="TIGR01727">
    <property type="entry name" value="oligo_HPY"/>
    <property type="match status" value="1"/>
</dbReference>
<evidence type="ECO:0000256" key="7">
    <source>
        <dbReference type="ARBA" id="ARBA00023136"/>
    </source>
</evidence>
<dbReference type="InterPro" id="IPR027417">
    <property type="entry name" value="P-loop_NTPase"/>
</dbReference>
<accession>A0A8J3H0X2</accession>
<name>A0A8J3H0X2_9RHOB</name>
<evidence type="ECO:0000256" key="4">
    <source>
        <dbReference type="ARBA" id="ARBA00022475"/>
    </source>
</evidence>
<dbReference type="EMBL" id="BNCJ01000013">
    <property type="protein sequence ID" value="GHF62760.1"/>
    <property type="molecule type" value="Genomic_DNA"/>
</dbReference>
<evidence type="ECO:0000313" key="9">
    <source>
        <dbReference type="EMBL" id="GHF62760.1"/>
    </source>
</evidence>
<dbReference type="SUPFAM" id="SSF52540">
    <property type="entry name" value="P-loop containing nucleoside triphosphate hydrolases"/>
    <property type="match status" value="1"/>
</dbReference>
<evidence type="ECO:0000256" key="6">
    <source>
        <dbReference type="ARBA" id="ARBA00022840"/>
    </source>
</evidence>
<evidence type="ECO:0000256" key="2">
    <source>
        <dbReference type="ARBA" id="ARBA00005417"/>
    </source>
</evidence>
<gene>
    <name evidence="9" type="ORF">GCM10017056_37670</name>
</gene>
<dbReference type="InterPro" id="IPR003439">
    <property type="entry name" value="ABC_transporter-like_ATP-bd"/>
</dbReference>
<dbReference type="InterPro" id="IPR013563">
    <property type="entry name" value="Oligopep_ABC_C"/>
</dbReference>
<comment type="caution">
    <text evidence="9">The sequence shown here is derived from an EMBL/GenBank/DDBJ whole genome shotgun (WGS) entry which is preliminary data.</text>
</comment>
<keyword evidence="5" id="KW-0547">Nucleotide-binding</keyword>
<dbReference type="InterPro" id="IPR017871">
    <property type="entry name" value="ABC_transporter-like_CS"/>
</dbReference>
<keyword evidence="3" id="KW-0813">Transport</keyword>
<dbReference type="GO" id="GO:0055085">
    <property type="term" value="P:transmembrane transport"/>
    <property type="evidence" value="ECO:0007669"/>
    <property type="project" value="UniProtKB-ARBA"/>
</dbReference>
<keyword evidence="6 9" id="KW-0067">ATP-binding</keyword>
<dbReference type="GO" id="GO:0005524">
    <property type="term" value="F:ATP binding"/>
    <property type="evidence" value="ECO:0007669"/>
    <property type="project" value="UniProtKB-KW"/>
</dbReference>
<dbReference type="GO" id="GO:0016887">
    <property type="term" value="F:ATP hydrolysis activity"/>
    <property type="evidence" value="ECO:0007669"/>
    <property type="project" value="InterPro"/>
</dbReference>
<dbReference type="SMART" id="SM00382">
    <property type="entry name" value="AAA"/>
    <property type="match status" value="1"/>
</dbReference>
<dbReference type="PROSITE" id="PS50893">
    <property type="entry name" value="ABC_TRANSPORTER_2"/>
    <property type="match status" value="1"/>
</dbReference>
<comment type="subcellular location">
    <subcellularLocation>
        <location evidence="1">Cell inner membrane</location>
        <topology evidence="1">Peripheral membrane protein</topology>
    </subcellularLocation>
</comment>
<dbReference type="InterPro" id="IPR003593">
    <property type="entry name" value="AAA+_ATPase"/>
</dbReference>
<sequence>MTGKKLLSVRNLEITFRTEGEDIPVVRDLSFDLDHGDTLGIVGESGCGKSITALSLLGLVPSPPGRISKGQILFEGEDLVQAGERRLNQVRGNDISMVFQEPMTSLNPVYTIGEQIAETARVHFGLSPAKAWARAVEMLDLVGIPSPDTRAHDFPHQLSGGMRQRVMIAIALVCEPKLLIADEPTTALDVTVQAQVFDLFQELKQKIGAAIILITHDIGVVAQMTNRVMVMYAGRKIEEGPVAEFIRDPRHPYTRGLVSCIPRLRLPPDDHPAPLFEIPGVVPSPWELNRPGCAFAPRCARAMARCRTENPVLAPLGDGRAAACWLETEAAA</sequence>
<protein>
    <submittedName>
        <fullName evidence="9">ABC transporter ATP-binding protein</fullName>
    </submittedName>
</protein>
<keyword evidence="7" id="KW-0472">Membrane</keyword>
<evidence type="ECO:0000256" key="1">
    <source>
        <dbReference type="ARBA" id="ARBA00004417"/>
    </source>
</evidence>
<organism evidence="9 10">
    <name type="scientific">Seohaeicola zhoushanensis</name>
    <dbReference type="NCBI Taxonomy" id="1569283"/>
    <lineage>
        <taxon>Bacteria</taxon>
        <taxon>Pseudomonadati</taxon>
        <taxon>Pseudomonadota</taxon>
        <taxon>Alphaproteobacteria</taxon>
        <taxon>Rhodobacterales</taxon>
        <taxon>Roseobacteraceae</taxon>
        <taxon>Seohaeicola</taxon>
    </lineage>
</organism>
<proteinExistence type="inferred from homology"/>
<dbReference type="GO" id="GO:0005886">
    <property type="term" value="C:plasma membrane"/>
    <property type="evidence" value="ECO:0007669"/>
    <property type="project" value="UniProtKB-SubCell"/>
</dbReference>
<dbReference type="PROSITE" id="PS00211">
    <property type="entry name" value="ABC_TRANSPORTER_1"/>
    <property type="match status" value="1"/>
</dbReference>
<feature type="domain" description="ABC transporter" evidence="8">
    <location>
        <begin position="9"/>
        <end position="258"/>
    </location>
</feature>
<dbReference type="CDD" id="cd03257">
    <property type="entry name" value="ABC_NikE_OppD_transporters"/>
    <property type="match status" value="1"/>
</dbReference>
<reference evidence="9" key="2">
    <citation type="submission" date="2020-09" db="EMBL/GenBank/DDBJ databases">
        <authorList>
            <person name="Sun Q."/>
            <person name="Kim S."/>
        </authorList>
    </citation>
    <scope>NUCLEOTIDE SEQUENCE</scope>
    <source>
        <strain evidence="9">KCTC 42650</strain>
    </source>
</reference>
<dbReference type="Pfam" id="PF08352">
    <property type="entry name" value="oligo_HPY"/>
    <property type="match status" value="1"/>
</dbReference>
<dbReference type="AlphaFoldDB" id="A0A8J3H0X2"/>
<dbReference type="Gene3D" id="3.40.50.300">
    <property type="entry name" value="P-loop containing nucleotide triphosphate hydrolases"/>
    <property type="match status" value="1"/>
</dbReference>
<reference evidence="9" key="1">
    <citation type="journal article" date="2014" name="Int. J. Syst. Evol. Microbiol.">
        <title>Complete genome sequence of Corynebacterium casei LMG S-19264T (=DSM 44701T), isolated from a smear-ripened cheese.</title>
        <authorList>
            <consortium name="US DOE Joint Genome Institute (JGI-PGF)"/>
            <person name="Walter F."/>
            <person name="Albersmeier A."/>
            <person name="Kalinowski J."/>
            <person name="Ruckert C."/>
        </authorList>
    </citation>
    <scope>NUCLEOTIDE SEQUENCE</scope>
    <source>
        <strain evidence="9">KCTC 42650</strain>
    </source>
</reference>
<keyword evidence="10" id="KW-1185">Reference proteome</keyword>
<dbReference type="GO" id="GO:0015833">
    <property type="term" value="P:peptide transport"/>
    <property type="evidence" value="ECO:0007669"/>
    <property type="project" value="InterPro"/>
</dbReference>
<keyword evidence="4" id="KW-1003">Cell membrane</keyword>
<evidence type="ECO:0000256" key="3">
    <source>
        <dbReference type="ARBA" id="ARBA00022448"/>
    </source>
</evidence>
<dbReference type="PANTHER" id="PTHR43297:SF2">
    <property type="entry name" value="DIPEPTIDE TRANSPORT ATP-BINDING PROTEIN DPPD"/>
    <property type="match status" value="1"/>
</dbReference>
<dbReference type="Proteomes" id="UP000626220">
    <property type="component" value="Unassembled WGS sequence"/>
</dbReference>